<evidence type="ECO:0000313" key="1">
    <source>
        <dbReference type="EMBL" id="KFM65901.1"/>
    </source>
</evidence>
<reference evidence="1 2" key="1">
    <citation type="submission" date="2013-11" db="EMBL/GenBank/DDBJ databases">
        <title>Genome sequencing of Stegodyphus mimosarum.</title>
        <authorList>
            <person name="Bechsgaard J."/>
        </authorList>
    </citation>
    <scope>NUCLEOTIDE SEQUENCE [LARGE SCALE GENOMIC DNA]</scope>
</reference>
<gene>
    <name evidence="1" type="ORF">X975_14912</name>
</gene>
<accession>A0A087TLB2</accession>
<organism evidence="1 2">
    <name type="scientific">Stegodyphus mimosarum</name>
    <name type="common">African social velvet spider</name>
    <dbReference type="NCBI Taxonomy" id="407821"/>
    <lineage>
        <taxon>Eukaryota</taxon>
        <taxon>Metazoa</taxon>
        <taxon>Ecdysozoa</taxon>
        <taxon>Arthropoda</taxon>
        <taxon>Chelicerata</taxon>
        <taxon>Arachnida</taxon>
        <taxon>Araneae</taxon>
        <taxon>Araneomorphae</taxon>
        <taxon>Entelegynae</taxon>
        <taxon>Eresoidea</taxon>
        <taxon>Eresidae</taxon>
        <taxon>Stegodyphus</taxon>
    </lineage>
</organism>
<dbReference type="OMA" id="ITHGYES"/>
<proteinExistence type="predicted"/>
<name>A0A087TLB2_STEMI</name>
<evidence type="ECO:0000313" key="2">
    <source>
        <dbReference type="Proteomes" id="UP000054359"/>
    </source>
</evidence>
<dbReference type="AlphaFoldDB" id="A0A087TLB2"/>
<protein>
    <submittedName>
        <fullName evidence="1">Uncharacterized protein</fullName>
    </submittedName>
</protein>
<keyword evidence="2" id="KW-1185">Reference proteome</keyword>
<dbReference type="Proteomes" id="UP000054359">
    <property type="component" value="Unassembled WGS sequence"/>
</dbReference>
<sequence length="144" mass="16859">MIKVFGDLHPYTFYVTYGHSEDSFMSKDADFLEREIKKSEPFDKLIKICDADKEAEGEFLVLLSKLEKEKPVPSLNEALHELKKECAQVLKLFDKTVSLCKNYFNLEFNECRKRTERQKLLQKPMLSQVEKFISNVEETGDLEL</sequence>
<feature type="non-terminal residue" evidence="1">
    <location>
        <position position="144"/>
    </location>
</feature>
<dbReference type="EMBL" id="KK115746">
    <property type="protein sequence ID" value="KFM65901.1"/>
    <property type="molecule type" value="Genomic_DNA"/>
</dbReference>
<dbReference type="OrthoDB" id="6430555at2759"/>